<feature type="coiled-coil region" evidence="1">
    <location>
        <begin position="135"/>
        <end position="230"/>
    </location>
</feature>
<dbReference type="InterPro" id="IPR003892">
    <property type="entry name" value="CUE"/>
</dbReference>
<dbReference type="GO" id="GO:0043130">
    <property type="term" value="F:ubiquitin binding"/>
    <property type="evidence" value="ECO:0007669"/>
    <property type="project" value="InterPro"/>
</dbReference>
<gene>
    <name evidence="4" type="ORF">SAY87_002375</name>
</gene>
<evidence type="ECO:0000256" key="1">
    <source>
        <dbReference type="SAM" id="Coils"/>
    </source>
</evidence>
<dbReference type="Pfam" id="PF02845">
    <property type="entry name" value="CUE"/>
    <property type="match status" value="1"/>
</dbReference>
<sequence>MSTMVYGNKRALLEDQMDPQASATPPVSKRFRRCSPSSSSPSPIRFPAPTAGPADRILALFPHINPQVLERALQECGNDVDAAIKMLDGITMGFSVSNVNSAVNYSGTCIEHAPSELHGHHTDLVEGLVDEVVNSRSLEEARARATNALEVLEQAVISRAGVETIEIINKENMKLEEQMAVYVHENTILKRAVAIQHERQKEYEVKNQELQHLKQLVPQYQERIRVLEVNNYALTMHLRQAGQSNSWSGRINPDVF</sequence>
<feature type="domain" description="CUE" evidence="3">
    <location>
        <begin position="57"/>
        <end position="87"/>
    </location>
</feature>
<dbReference type="InterPro" id="IPR009060">
    <property type="entry name" value="UBA-like_sf"/>
</dbReference>
<dbReference type="PANTHER" id="PTHR31245:SF1">
    <property type="entry name" value="UBIQUITIN SYSTEM COMPONENT CUE PROTEIN"/>
    <property type="match status" value="1"/>
</dbReference>
<organism evidence="4 5">
    <name type="scientific">Trapa incisa</name>
    <dbReference type="NCBI Taxonomy" id="236973"/>
    <lineage>
        <taxon>Eukaryota</taxon>
        <taxon>Viridiplantae</taxon>
        <taxon>Streptophyta</taxon>
        <taxon>Embryophyta</taxon>
        <taxon>Tracheophyta</taxon>
        <taxon>Spermatophyta</taxon>
        <taxon>Magnoliopsida</taxon>
        <taxon>eudicotyledons</taxon>
        <taxon>Gunneridae</taxon>
        <taxon>Pentapetalae</taxon>
        <taxon>rosids</taxon>
        <taxon>malvids</taxon>
        <taxon>Myrtales</taxon>
        <taxon>Lythraceae</taxon>
        <taxon>Trapa</taxon>
    </lineage>
</organism>
<protein>
    <recommendedName>
        <fullName evidence="3">CUE domain-containing protein</fullName>
    </recommendedName>
</protein>
<feature type="region of interest" description="Disordered" evidence="2">
    <location>
        <begin position="11"/>
        <end position="48"/>
    </location>
</feature>
<comment type="caution">
    <text evidence="4">The sequence shown here is derived from an EMBL/GenBank/DDBJ whole genome shotgun (WGS) entry which is preliminary data.</text>
</comment>
<reference evidence="4 5" key="1">
    <citation type="journal article" date="2023" name="Hortic Res">
        <title>Pangenome of water caltrop reveals structural variations and asymmetric subgenome divergence after allopolyploidization.</title>
        <authorList>
            <person name="Zhang X."/>
            <person name="Chen Y."/>
            <person name="Wang L."/>
            <person name="Yuan Y."/>
            <person name="Fang M."/>
            <person name="Shi L."/>
            <person name="Lu R."/>
            <person name="Comes H.P."/>
            <person name="Ma Y."/>
            <person name="Chen Y."/>
            <person name="Huang G."/>
            <person name="Zhou Y."/>
            <person name="Zheng Z."/>
            <person name="Qiu Y."/>
        </authorList>
    </citation>
    <scope>NUCLEOTIDE SEQUENCE [LARGE SCALE GENOMIC DNA]</scope>
    <source>
        <tissue evidence="4">Roots</tissue>
    </source>
</reference>
<dbReference type="EMBL" id="JAXIOK010000015">
    <property type="protein sequence ID" value="KAK4754271.1"/>
    <property type="molecule type" value="Genomic_DNA"/>
</dbReference>
<dbReference type="CDD" id="cd14279">
    <property type="entry name" value="CUE"/>
    <property type="match status" value="1"/>
</dbReference>
<evidence type="ECO:0000313" key="4">
    <source>
        <dbReference type="EMBL" id="KAK4754271.1"/>
    </source>
</evidence>
<keyword evidence="1" id="KW-0175">Coiled coil</keyword>
<proteinExistence type="predicted"/>
<keyword evidence="5" id="KW-1185">Reference proteome</keyword>
<evidence type="ECO:0000256" key="2">
    <source>
        <dbReference type="SAM" id="MobiDB-lite"/>
    </source>
</evidence>
<dbReference type="AlphaFoldDB" id="A0AAN7JUM7"/>
<name>A0AAN7JUM7_9MYRT</name>
<dbReference type="SUPFAM" id="SSF46934">
    <property type="entry name" value="UBA-like"/>
    <property type="match status" value="1"/>
</dbReference>
<evidence type="ECO:0000259" key="3">
    <source>
        <dbReference type="Pfam" id="PF02845"/>
    </source>
</evidence>
<dbReference type="Proteomes" id="UP001345219">
    <property type="component" value="Chromosome 2"/>
</dbReference>
<dbReference type="PANTHER" id="PTHR31245">
    <property type="entry name" value="UBIQUITIN SYSTEM COMPONENT CUE PROTEIN"/>
    <property type="match status" value="1"/>
</dbReference>
<evidence type="ECO:0000313" key="5">
    <source>
        <dbReference type="Proteomes" id="UP001345219"/>
    </source>
</evidence>
<accession>A0AAN7JUM7</accession>